<feature type="transmembrane region" description="Helical" evidence="2">
    <location>
        <begin position="160"/>
        <end position="185"/>
    </location>
</feature>
<dbReference type="EMBL" id="NTFS01000037">
    <property type="protein sequence ID" value="PAX59744.1"/>
    <property type="molecule type" value="Genomic_DNA"/>
</dbReference>
<keyword evidence="4" id="KW-1185">Reference proteome</keyword>
<feature type="region of interest" description="Disordered" evidence="1">
    <location>
        <begin position="203"/>
        <end position="225"/>
    </location>
</feature>
<comment type="caution">
    <text evidence="3">The sequence shown here is derived from an EMBL/GenBank/DDBJ whole genome shotgun (WGS) entry which is preliminary data.</text>
</comment>
<organism evidence="3 4">
    <name type="scientific">Brunnivagina elsteri CCALA 953</name>
    <dbReference type="NCBI Taxonomy" id="987040"/>
    <lineage>
        <taxon>Bacteria</taxon>
        <taxon>Bacillati</taxon>
        <taxon>Cyanobacteriota</taxon>
        <taxon>Cyanophyceae</taxon>
        <taxon>Nostocales</taxon>
        <taxon>Calotrichaceae</taxon>
        <taxon>Brunnivagina</taxon>
    </lineage>
</organism>
<gene>
    <name evidence="3" type="ORF">CK510_05580</name>
</gene>
<evidence type="ECO:0000256" key="2">
    <source>
        <dbReference type="SAM" id="Phobius"/>
    </source>
</evidence>
<dbReference type="OrthoDB" id="494800at2"/>
<keyword evidence="2" id="KW-0472">Membrane</keyword>
<protein>
    <submittedName>
        <fullName evidence="3">Uncharacterized protein</fullName>
    </submittedName>
</protein>
<dbReference type="Proteomes" id="UP000218238">
    <property type="component" value="Unassembled WGS sequence"/>
</dbReference>
<evidence type="ECO:0000313" key="4">
    <source>
        <dbReference type="Proteomes" id="UP000218238"/>
    </source>
</evidence>
<evidence type="ECO:0000256" key="1">
    <source>
        <dbReference type="SAM" id="MobiDB-lite"/>
    </source>
</evidence>
<accession>A0A2A2TN16</accession>
<sequence length="304" mass="34542">MVDRINDIFWQAQQGSVAAIIQVLNERLADSGVRTRAVFDNSVLQLLCEANTEEQLERTILVEKIHQILKSIAPRNIHRVNINCRIVREQQLLWLEEIYRDSENQLLWSEEIVLEKLSFLQQFIKDLQDRRIESARSHSPKVSPSHPIVITNRNNPKSSVWGWILLAASICILFGMMGTALYVLVGDRFKNAPSLVPLTKSLETQGTNQLQPEKSSVDTNQSSTTGNQDYFVNAVRIANEASGIGQKAKTSTQWLELAANWQRASDLMGKVPPSHSRYQEAQIRTKLYRQYSQAAQKKAEESKS</sequence>
<keyword evidence="2" id="KW-0812">Transmembrane</keyword>
<proteinExistence type="predicted"/>
<dbReference type="RefSeq" id="WP_095720746.1">
    <property type="nucleotide sequence ID" value="NZ_NTFS01000037.1"/>
</dbReference>
<dbReference type="AlphaFoldDB" id="A0A2A2TN16"/>
<evidence type="ECO:0000313" key="3">
    <source>
        <dbReference type="EMBL" id="PAX59744.1"/>
    </source>
</evidence>
<keyword evidence="2" id="KW-1133">Transmembrane helix</keyword>
<name>A0A2A2TN16_9CYAN</name>
<reference evidence="3 4" key="1">
    <citation type="submission" date="2017-08" db="EMBL/GenBank/DDBJ databases">
        <title>Draft genome sequence of filamentous cyanobacterium Calothrix elsteri CCALA 953.</title>
        <authorList>
            <person name="Gagunashvili A.N."/>
            <person name="Elster J."/>
            <person name="Andresson O.S."/>
        </authorList>
    </citation>
    <scope>NUCLEOTIDE SEQUENCE [LARGE SCALE GENOMIC DNA]</scope>
    <source>
        <strain evidence="3 4">CCALA 953</strain>
    </source>
</reference>